<proteinExistence type="predicted"/>
<gene>
    <name evidence="2" type="ORF">ROA7023_03522</name>
</gene>
<evidence type="ECO:0000313" key="3">
    <source>
        <dbReference type="Proteomes" id="UP000193900"/>
    </source>
</evidence>
<dbReference type="Proteomes" id="UP000193900">
    <property type="component" value="Unassembled WGS sequence"/>
</dbReference>
<dbReference type="AlphaFoldDB" id="A0A1Y5TTC1"/>
<keyword evidence="1" id="KW-0472">Membrane</keyword>
<sequence>MPTGRFLAIILGVLALAGLTVWGLSSLTSGAGAASGLVLIVALALALLVRLVAARR</sequence>
<evidence type="ECO:0000313" key="2">
    <source>
        <dbReference type="EMBL" id="SLN71562.1"/>
    </source>
</evidence>
<evidence type="ECO:0000256" key="1">
    <source>
        <dbReference type="SAM" id="Phobius"/>
    </source>
</evidence>
<dbReference type="EMBL" id="FWFZ01000024">
    <property type="protein sequence ID" value="SLN71562.1"/>
    <property type="molecule type" value="Genomic_DNA"/>
</dbReference>
<protein>
    <submittedName>
        <fullName evidence="2">Uncharacterized protein</fullName>
    </submittedName>
</protein>
<keyword evidence="1" id="KW-1133">Transmembrane helix</keyword>
<organism evidence="2 3">
    <name type="scientific">Roseisalinus antarcticus</name>
    <dbReference type="NCBI Taxonomy" id="254357"/>
    <lineage>
        <taxon>Bacteria</taxon>
        <taxon>Pseudomonadati</taxon>
        <taxon>Pseudomonadota</taxon>
        <taxon>Alphaproteobacteria</taxon>
        <taxon>Rhodobacterales</taxon>
        <taxon>Roseobacteraceae</taxon>
        <taxon>Roseisalinus</taxon>
    </lineage>
</organism>
<reference evidence="2 3" key="1">
    <citation type="submission" date="2017-03" db="EMBL/GenBank/DDBJ databases">
        <authorList>
            <person name="Afonso C.L."/>
            <person name="Miller P.J."/>
            <person name="Scott M.A."/>
            <person name="Spackman E."/>
            <person name="Goraichik I."/>
            <person name="Dimitrov K.M."/>
            <person name="Suarez D.L."/>
            <person name="Swayne D.E."/>
        </authorList>
    </citation>
    <scope>NUCLEOTIDE SEQUENCE [LARGE SCALE GENOMIC DNA]</scope>
    <source>
        <strain evidence="2 3">CECT 7023</strain>
    </source>
</reference>
<feature type="transmembrane region" description="Helical" evidence="1">
    <location>
        <begin position="33"/>
        <end position="53"/>
    </location>
</feature>
<accession>A0A1Y5TTC1</accession>
<keyword evidence="3" id="KW-1185">Reference proteome</keyword>
<keyword evidence="1" id="KW-0812">Transmembrane</keyword>
<dbReference type="RefSeq" id="WP_200812546.1">
    <property type="nucleotide sequence ID" value="NZ_FWFZ01000024.1"/>
</dbReference>
<name>A0A1Y5TTC1_9RHOB</name>